<dbReference type="InterPro" id="IPR030395">
    <property type="entry name" value="GP_PDE_dom"/>
</dbReference>
<sequence length="355" mass="39476">MNGCARDFVFPTLNGMPPIVIAHRGASGYLPEHTLAAYERAIEQGADFIEPDLVSTKDGVLIVRHELNITETTNVSDHSEFAARRTTKVIDGTSVEGWFADDFTLAEIKTLRARQRLPFRPQQFNDLFEIPTFEEVISLAKRESERRGRVIGIYPETKHPSYHRSVGLPLEEKLVETLKRHGWADRTAPVVIQSFETANLRALRKMTGVRLVQLIDGVGLGADGSPLPGRPYDFEAGGDSRTYADLLTEDGLAEIRTYADGIGPWKRYLVGAIARAGADESEAKLLAPSSVIRDAHKAGLFVHAWTFRNDPQYLATDYGGDPLEEYRQFYRLGVDGVFSDFPDTAIAARAAERNQ</sequence>
<dbReference type="InterPro" id="IPR017946">
    <property type="entry name" value="PLC-like_Pdiesterase_TIM-brl"/>
</dbReference>
<proteinExistence type="inferred from homology"/>
<keyword evidence="5 8" id="KW-0378">Hydrolase</keyword>
<feature type="domain" description="GP-PDE" evidence="7">
    <location>
        <begin position="23"/>
        <end position="344"/>
    </location>
</feature>
<dbReference type="Pfam" id="PF03009">
    <property type="entry name" value="GDPD"/>
    <property type="match status" value="1"/>
</dbReference>
<reference evidence="8 9" key="1">
    <citation type="submission" date="2023-03" db="EMBL/GenBank/DDBJ databases">
        <authorList>
            <person name="Pearce D."/>
        </authorList>
    </citation>
    <scope>NUCLEOTIDE SEQUENCE [LARGE SCALE GENOMIC DNA]</scope>
    <source>
        <strain evidence="8">Msz</strain>
    </source>
</reference>
<evidence type="ECO:0000259" key="7">
    <source>
        <dbReference type="Pfam" id="PF03009"/>
    </source>
</evidence>
<evidence type="ECO:0000256" key="3">
    <source>
        <dbReference type="ARBA" id="ARBA00022729"/>
    </source>
</evidence>
<organism evidence="8 9">
    <name type="scientific">Methylocaldum szegediense</name>
    <dbReference type="NCBI Taxonomy" id="73780"/>
    <lineage>
        <taxon>Bacteria</taxon>
        <taxon>Pseudomonadati</taxon>
        <taxon>Pseudomonadota</taxon>
        <taxon>Gammaproteobacteria</taxon>
        <taxon>Methylococcales</taxon>
        <taxon>Methylococcaceae</taxon>
        <taxon>Methylocaldum</taxon>
    </lineage>
</organism>
<dbReference type="SUPFAM" id="SSF51695">
    <property type="entry name" value="PLC-like phosphodiesterases"/>
    <property type="match status" value="1"/>
</dbReference>
<evidence type="ECO:0000256" key="2">
    <source>
        <dbReference type="ARBA" id="ARBA00012247"/>
    </source>
</evidence>
<dbReference type="EMBL" id="OX458333">
    <property type="protein sequence ID" value="CAI8767375.1"/>
    <property type="molecule type" value="Genomic_DNA"/>
</dbReference>
<keyword evidence="9" id="KW-1185">Reference proteome</keyword>
<name>A0ABN8WYW8_9GAMM</name>
<gene>
    <name evidence="8" type="ORF">MSZNOR_0960</name>
</gene>
<dbReference type="PANTHER" id="PTHR43620:SF7">
    <property type="entry name" value="GLYCEROPHOSPHODIESTER PHOSPHODIESTERASE GDPD5-RELATED"/>
    <property type="match status" value="1"/>
</dbReference>
<evidence type="ECO:0000256" key="6">
    <source>
        <dbReference type="ARBA" id="ARBA00047512"/>
    </source>
</evidence>
<evidence type="ECO:0000313" key="9">
    <source>
        <dbReference type="Proteomes" id="UP001162030"/>
    </source>
</evidence>
<dbReference type="Gene3D" id="3.20.20.190">
    <property type="entry name" value="Phosphatidylinositol (PI) phosphodiesterase"/>
    <property type="match status" value="1"/>
</dbReference>
<accession>A0ABN8WYW8</accession>
<dbReference type="Proteomes" id="UP001162030">
    <property type="component" value="Chromosome"/>
</dbReference>
<comment type="catalytic activity">
    <reaction evidence="6">
        <text>a sn-glycero-3-phosphodiester + H2O = an alcohol + sn-glycerol 3-phosphate + H(+)</text>
        <dbReference type="Rhea" id="RHEA:12969"/>
        <dbReference type="ChEBI" id="CHEBI:15377"/>
        <dbReference type="ChEBI" id="CHEBI:15378"/>
        <dbReference type="ChEBI" id="CHEBI:30879"/>
        <dbReference type="ChEBI" id="CHEBI:57597"/>
        <dbReference type="ChEBI" id="CHEBI:83408"/>
        <dbReference type="EC" id="3.1.4.46"/>
    </reaction>
</comment>
<keyword evidence="4" id="KW-0319">Glycerol metabolism</keyword>
<evidence type="ECO:0000256" key="1">
    <source>
        <dbReference type="ARBA" id="ARBA00007277"/>
    </source>
</evidence>
<dbReference type="EC" id="3.1.4.46" evidence="2"/>
<evidence type="ECO:0000313" key="8">
    <source>
        <dbReference type="EMBL" id="CAI8767375.1"/>
    </source>
</evidence>
<evidence type="ECO:0000256" key="5">
    <source>
        <dbReference type="ARBA" id="ARBA00022801"/>
    </source>
</evidence>
<evidence type="ECO:0000256" key="4">
    <source>
        <dbReference type="ARBA" id="ARBA00022798"/>
    </source>
</evidence>
<protein>
    <recommendedName>
        <fullName evidence="2">glycerophosphodiester phosphodiesterase</fullName>
        <ecNumber evidence="2">3.1.4.46</ecNumber>
    </recommendedName>
</protein>
<dbReference type="PANTHER" id="PTHR43620">
    <property type="entry name" value="GLYCEROPHOSPHORYL DIESTER PHOSPHODIESTERASE"/>
    <property type="match status" value="1"/>
</dbReference>
<dbReference type="GO" id="GO:0008889">
    <property type="term" value="F:glycerophosphodiester phosphodiesterase activity"/>
    <property type="evidence" value="ECO:0007669"/>
    <property type="project" value="UniProtKB-EC"/>
</dbReference>
<dbReference type="CDD" id="cd08602">
    <property type="entry name" value="GDPD_ScGlpQ1_like"/>
    <property type="match status" value="1"/>
</dbReference>
<keyword evidence="3" id="KW-0732">Signal</keyword>
<comment type="similarity">
    <text evidence="1">Belongs to the glycerophosphoryl diester phosphodiesterase family.</text>
</comment>